<feature type="domain" description="Competence protein CoiA C-terminal" evidence="3">
    <location>
        <begin position="232"/>
        <end position="379"/>
    </location>
</feature>
<sequence>MLIAKNAEGQDVSVLSYPSRQMLRQMRKEETFHCPICKEEVKLKIGNKKIPHFSHLGHTTCEGESKGESDYHLVGKQQLFTTFQNDYKVELEPYLISIRQRPDLLVKTESEEIPIEFQCAAISTEQLCKRTLTYQRAGYKPIWIIGAKRLKRVSYYLYELSPFEWNFLRISPFFAPFLLYYCSFSQYLIQLQHIYPFSSKMAFASVKMIPLQYVNLHHFFPQGIEKSPTLFHAWNQKKKKWRLSYMLYRNRRYEHFLKTLYEKGIPPSHFPSEGGIPHPMLYQIETPACIWQTYVLIDVFSKRTSGNLITWNEIAFSFSKRIKEKEILYRQLPLIPMKDPYAALNEYIERLCDIGMLKRIEEKRYQLLRPYTLPKTTSDAFLEDAQLIEQLKQMK</sequence>
<dbReference type="InterPro" id="IPR010330">
    <property type="entry name" value="CoiA_nuc"/>
</dbReference>
<protein>
    <submittedName>
        <fullName evidence="4">Competence protein CoiA</fullName>
    </submittedName>
</protein>
<evidence type="ECO:0000259" key="1">
    <source>
        <dbReference type="Pfam" id="PF06054"/>
    </source>
</evidence>
<dbReference type="InterPro" id="IPR057253">
    <property type="entry name" value="CoiA-like_N"/>
</dbReference>
<dbReference type="RefSeq" id="WP_377915824.1">
    <property type="nucleotide sequence ID" value="NZ_JBHRZT010000052.1"/>
</dbReference>
<dbReference type="Proteomes" id="UP001595752">
    <property type="component" value="Unassembled WGS sequence"/>
</dbReference>
<comment type="caution">
    <text evidence="4">The sequence shown here is derived from an EMBL/GenBank/DDBJ whole genome shotgun (WGS) entry which is preliminary data.</text>
</comment>
<evidence type="ECO:0000313" key="4">
    <source>
        <dbReference type="EMBL" id="MFC3884408.1"/>
    </source>
</evidence>
<organism evidence="4 5">
    <name type="scientific">Bacillus songklensis</name>
    <dbReference type="NCBI Taxonomy" id="1069116"/>
    <lineage>
        <taxon>Bacteria</taxon>
        <taxon>Bacillati</taxon>
        <taxon>Bacillota</taxon>
        <taxon>Bacilli</taxon>
        <taxon>Bacillales</taxon>
        <taxon>Bacillaceae</taxon>
        <taxon>Bacillus</taxon>
    </lineage>
</organism>
<accession>A0ABV8B2K3</accession>
<dbReference type="InterPro" id="IPR021176">
    <property type="entry name" value="Competence-induced_CoiA"/>
</dbReference>
<feature type="domain" description="Competence protein CoiA-like N-terminal" evidence="2">
    <location>
        <begin position="19"/>
        <end position="62"/>
    </location>
</feature>
<reference evidence="5" key="1">
    <citation type="journal article" date="2019" name="Int. J. Syst. Evol. Microbiol.">
        <title>The Global Catalogue of Microorganisms (GCM) 10K type strain sequencing project: providing services to taxonomists for standard genome sequencing and annotation.</title>
        <authorList>
            <consortium name="The Broad Institute Genomics Platform"/>
            <consortium name="The Broad Institute Genome Sequencing Center for Infectious Disease"/>
            <person name="Wu L."/>
            <person name="Ma J."/>
        </authorList>
    </citation>
    <scope>NUCLEOTIDE SEQUENCE [LARGE SCALE GENOMIC DNA]</scope>
    <source>
        <strain evidence="5">CCUG 61889</strain>
    </source>
</reference>
<dbReference type="PIRSF" id="PIRSF007487">
    <property type="entry name" value="Competence-induced_CoiA_bac"/>
    <property type="match status" value="1"/>
</dbReference>
<dbReference type="InterPro" id="IPR057252">
    <property type="entry name" value="CoiA_C"/>
</dbReference>
<name>A0ABV8B2K3_9BACI</name>
<evidence type="ECO:0000313" key="5">
    <source>
        <dbReference type="Proteomes" id="UP001595752"/>
    </source>
</evidence>
<feature type="domain" description="Competence protein CoiA nuclease-like" evidence="1">
    <location>
        <begin position="68"/>
        <end position="220"/>
    </location>
</feature>
<dbReference type="EMBL" id="JBHRZT010000052">
    <property type="protein sequence ID" value="MFC3884408.1"/>
    <property type="molecule type" value="Genomic_DNA"/>
</dbReference>
<dbReference type="Pfam" id="PF06054">
    <property type="entry name" value="CoiA_nuc"/>
    <property type="match status" value="1"/>
</dbReference>
<dbReference type="Pfam" id="PF25166">
    <property type="entry name" value="CoiA_C"/>
    <property type="match status" value="1"/>
</dbReference>
<evidence type="ECO:0000259" key="3">
    <source>
        <dbReference type="Pfam" id="PF25166"/>
    </source>
</evidence>
<gene>
    <name evidence="4" type="ORF">ACFOU2_13210</name>
</gene>
<keyword evidence="5" id="KW-1185">Reference proteome</keyword>
<dbReference type="Pfam" id="PF25164">
    <property type="entry name" value="CoiA_N"/>
    <property type="match status" value="1"/>
</dbReference>
<evidence type="ECO:0000259" key="2">
    <source>
        <dbReference type="Pfam" id="PF25164"/>
    </source>
</evidence>
<proteinExistence type="predicted"/>